<dbReference type="PROSITE" id="PS50181">
    <property type="entry name" value="FBOX"/>
    <property type="match status" value="1"/>
</dbReference>
<evidence type="ECO:0000313" key="3">
    <source>
        <dbReference type="Proteomes" id="UP001443914"/>
    </source>
</evidence>
<dbReference type="InterPro" id="IPR036047">
    <property type="entry name" value="F-box-like_dom_sf"/>
</dbReference>
<dbReference type="InterPro" id="IPR006527">
    <property type="entry name" value="F-box-assoc_dom_typ1"/>
</dbReference>
<evidence type="ECO:0000313" key="2">
    <source>
        <dbReference type="EMBL" id="KAK9696856.1"/>
    </source>
</evidence>
<dbReference type="Gene3D" id="1.20.1280.50">
    <property type="match status" value="1"/>
</dbReference>
<name>A0AAW1J2J1_SAPOF</name>
<dbReference type="Proteomes" id="UP001443914">
    <property type="component" value="Unassembled WGS sequence"/>
</dbReference>
<reference evidence="2" key="1">
    <citation type="submission" date="2024-03" db="EMBL/GenBank/DDBJ databases">
        <title>WGS assembly of Saponaria officinalis var. Norfolk2.</title>
        <authorList>
            <person name="Jenkins J."/>
            <person name="Shu S."/>
            <person name="Grimwood J."/>
            <person name="Barry K."/>
            <person name="Goodstein D."/>
            <person name="Schmutz J."/>
            <person name="Leebens-Mack J."/>
            <person name="Osbourn A."/>
        </authorList>
    </citation>
    <scope>NUCLEOTIDE SEQUENCE [LARGE SCALE GENOMIC DNA]</scope>
    <source>
        <strain evidence="2">JIC</strain>
    </source>
</reference>
<dbReference type="Pfam" id="PF00646">
    <property type="entry name" value="F-box"/>
    <property type="match status" value="1"/>
</dbReference>
<dbReference type="EMBL" id="JBDFQZ010000008">
    <property type="protein sequence ID" value="KAK9696856.1"/>
    <property type="molecule type" value="Genomic_DNA"/>
</dbReference>
<dbReference type="InterPro" id="IPR017451">
    <property type="entry name" value="F-box-assoc_interact_dom"/>
</dbReference>
<dbReference type="PANTHER" id="PTHR31672">
    <property type="entry name" value="BNACNNG10540D PROTEIN"/>
    <property type="match status" value="1"/>
</dbReference>
<proteinExistence type="predicted"/>
<accession>A0AAW1J2J1</accession>
<comment type="caution">
    <text evidence="2">The sequence shown here is derived from an EMBL/GenBank/DDBJ whole genome shotgun (WGS) entry which is preliminary data.</text>
</comment>
<keyword evidence="3" id="KW-1185">Reference proteome</keyword>
<feature type="domain" description="F-box" evidence="1">
    <location>
        <begin position="1"/>
        <end position="45"/>
    </location>
</feature>
<dbReference type="SUPFAM" id="SSF81383">
    <property type="entry name" value="F-box domain"/>
    <property type="match status" value="1"/>
</dbReference>
<dbReference type="AlphaFoldDB" id="A0AAW1J2J1"/>
<dbReference type="Pfam" id="PF07734">
    <property type="entry name" value="FBA_1"/>
    <property type="match status" value="1"/>
</dbReference>
<dbReference type="CDD" id="cd22157">
    <property type="entry name" value="F-box_AtFBW1-like"/>
    <property type="match status" value="1"/>
</dbReference>
<evidence type="ECO:0000259" key="1">
    <source>
        <dbReference type="PROSITE" id="PS50181"/>
    </source>
</evidence>
<gene>
    <name evidence="2" type="ORF">RND81_08G001600</name>
</gene>
<dbReference type="InterPro" id="IPR050796">
    <property type="entry name" value="SCF_F-box_component"/>
</dbReference>
<dbReference type="InterPro" id="IPR001810">
    <property type="entry name" value="F-box_dom"/>
</dbReference>
<organism evidence="2 3">
    <name type="scientific">Saponaria officinalis</name>
    <name type="common">Common soapwort</name>
    <name type="synonym">Lychnis saponaria</name>
    <dbReference type="NCBI Taxonomy" id="3572"/>
    <lineage>
        <taxon>Eukaryota</taxon>
        <taxon>Viridiplantae</taxon>
        <taxon>Streptophyta</taxon>
        <taxon>Embryophyta</taxon>
        <taxon>Tracheophyta</taxon>
        <taxon>Spermatophyta</taxon>
        <taxon>Magnoliopsida</taxon>
        <taxon>eudicotyledons</taxon>
        <taxon>Gunneridae</taxon>
        <taxon>Pentapetalae</taxon>
        <taxon>Caryophyllales</taxon>
        <taxon>Caryophyllaceae</taxon>
        <taxon>Caryophylleae</taxon>
        <taxon>Saponaria</taxon>
    </lineage>
</organism>
<dbReference type="NCBIfam" id="TIGR01640">
    <property type="entry name" value="F_box_assoc_1"/>
    <property type="match status" value="1"/>
</dbReference>
<dbReference type="PANTHER" id="PTHR31672:SF13">
    <property type="entry name" value="F-BOX PROTEIN CPR30-LIKE"/>
    <property type="match status" value="1"/>
</dbReference>
<dbReference type="SMART" id="SM00256">
    <property type="entry name" value="FBOX"/>
    <property type="match status" value="1"/>
</dbReference>
<protein>
    <recommendedName>
        <fullName evidence="1">F-box domain-containing protein</fullName>
    </recommendedName>
</protein>
<sequence>MASIVLPSEIITEILSRLPVKPLLRFKSVSKSWYFLIKSPNFIKLHQTLISDNPRIIIAHNTLSSADTATLTFSELDHPLKPLNKEDTLNYFAEPPGINLLGHVNGVVSISNATKSCVYLYNPSTRTSHCVRKSHVMYPDDYVVFGFGYDELCDDFKLLRIIQCRESYCHVKFYNEAKFYSLKDDSWKWVSDMPFMLVYKDNHGVFVDKGFHFIVVKDEFDAMFKFIARFDVGKEEFSLMELPCYEDEFGVSKLVLRELGGCLCVMVNYRSGFSADLWVMKEYGKNESWVRVLSLEVWPRFSEVRPVSYSNDRKRVLLLIDNCELQWCDLKVGDERVKVVRSCALLDEPFDAGVYVESVVSLDDWKSDFRGKQNKKNFLRDDLGDFLSVGFKLKL</sequence>